<comment type="caution">
    <text evidence="3">The sequence shown here is derived from an EMBL/GenBank/DDBJ whole genome shotgun (WGS) entry which is preliminary data.</text>
</comment>
<dbReference type="EMBL" id="MBFR01000151">
    <property type="protein sequence ID" value="PVU92733.1"/>
    <property type="molecule type" value="Genomic_DNA"/>
</dbReference>
<gene>
    <name evidence="3" type="ORF">BB561_003637</name>
</gene>
<evidence type="ECO:0000313" key="4">
    <source>
        <dbReference type="Proteomes" id="UP000245383"/>
    </source>
</evidence>
<proteinExistence type="predicted"/>
<feature type="region of interest" description="Disordered" evidence="2">
    <location>
        <begin position="44"/>
        <end position="116"/>
    </location>
</feature>
<organism evidence="3 4">
    <name type="scientific">Smittium simulii</name>
    <dbReference type="NCBI Taxonomy" id="133385"/>
    <lineage>
        <taxon>Eukaryota</taxon>
        <taxon>Fungi</taxon>
        <taxon>Fungi incertae sedis</taxon>
        <taxon>Zoopagomycota</taxon>
        <taxon>Kickxellomycotina</taxon>
        <taxon>Harpellomycetes</taxon>
        <taxon>Harpellales</taxon>
        <taxon>Legeriomycetaceae</taxon>
        <taxon>Smittium</taxon>
    </lineage>
</organism>
<dbReference type="STRING" id="133385.A0A2T9YK80"/>
<dbReference type="Proteomes" id="UP000245383">
    <property type="component" value="Unassembled WGS sequence"/>
</dbReference>
<name>A0A2T9YK80_9FUNG</name>
<evidence type="ECO:0000313" key="3">
    <source>
        <dbReference type="EMBL" id="PVU92733.1"/>
    </source>
</evidence>
<dbReference type="InterPro" id="IPR036514">
    <property type="entry name" value="SGNH_hydro_sf"/>
</dbReference>
<dbReference type="InterPro" id="IPR001087">
    <property type="entry name" value="GDSL"/>
</dbReference>
<dbReference type="OrthoDB" id="1600564at2759"/>
<dbReference type="GO" id="GO:0016788">
    <property type="term" value="F:hydrolase activity, acting on ester bonds"/>
    <property type="evidence" value="ECO:0007669"/>
    <property type="project" value="InterPro"/>
</dbReference>
<dbReference type="InterPro" id="IPR051058">
    <property type="entry name" value="GDSL_Est/Lipase"/>
</dbReference>
<reference evidence="3 4" key="1">
    <citation type="journal article" date="2018" name="MBio">
        <title>Comparative Genomics Reveals the Core Gene Toolbox for the Fungus-Insect Symbiosis.</title>
        <authorList>
            <person name="Wang Y."/>
            <person name="Stata M."/>
            <person name="Wang W."/>
            <person name="Stajich J.E."/>
            <person name="White M.M."/>
            <person name="Moncalvo J.M."/>
        </authorList>
    </citation>
    <scope>NUCLEOTIDE SEQUENCE [LARGE SCALE GENOMIC DNA]</scope>
    <source>
        <strain evidence="3 4">SWE-8-4</strain>
    </source>
</reference>
<sequence>MPTLIQSMFVNRYNTYNYMKFRINSRCPKKLTLEKYPNNLSECYMADKPEADKPEADKPEADKPEADKPEAGKPEADKPEADKPDAGKPDAGKPDADKPDADKPDSNKPISNNSKLVSEKAPSPYLVVFGNSLSDIGNLENITFAIPWWNRRFSNGPVWNEYLAYYNDYTLINFAVGGATSNNTSVKIFTNVTVEVPSILDQIGLYTKTFGGKINPNKMLNDIAVIEIGANDLLDGLELEASLKIDVEEFTDSIVNNIITAIKLVKKLGFKKILATTVSDVAKTPAVFDFPPEAQKNINKYVSAVNSKILDLIPKEFGENSESNFVKIIQLHKLIDLVTGPLSKDLGLTVVNKDCHLVKNNKLISSCDNPDNHAFMDSVHPSTKIHALTGSIFAQTINNTAFEINEETVRPLIQRYNINKADSKKNFLYRSGSGGKKDDLNIHSYNLKGALASANIIISKKKRCNKKKH</sequence>
<keyword evidence="1" id="KW-0378">Hydrolase</keyword>
<evidence type="ECO:0000256" key="2">
    <source>
        <dbReference type="SAM" id="MobiDB-lite"/>
    </source>
</evidence>
<keyword evidence="4" id="KW-1185">Reference proteome</keyword>
<dbReference type="AlphaFoldDB" id="A0A2T9YK80"/>
<dbReference type="PANTHER" id="PTHR45648:SF22">
    <property type="entry name" value="GDSL LIPASE_ACYLHYDROLASE FAMILY PROTEIN (AFU_ORTHOLOGUE AFUA_4G14700)"/>
    <property type="match status" value="1"/>
</dbReference>
<dbReference type="SUPFAM" id="SSF52266">
    <property type="entry name" value="SGNH hydrolase"/>
    <property type="match status" value="1"/>
</dbReference>
<dbReference type="Gene3D" id="3.40.50.1110">
    <property type="entry name" value="SGNH hydrolase"/>
    <property type="match status" value="1"/>
</dbReference>
<feature type="compositionally biased region" description="Basic and acidic residues" evidence="2">
    <location>
        <begin position="45"/>
        <end position="106"/>
    </location>
</feature>
<dbReference type="PANTHER" id="PTHR45648">
    <property type="entry name" value="GDSL LIPASE/ACYLHYDROLASE FAMILY PROTEIN (AFU_ORTHOLOGUE AFUA_4G14700)"/>
    <property type="match status" value="1"/>
</dbReference>
<evidence type="ECO:0000256" key="1">
    <source>
        <dbReference type="ARBA" id="ARBA00022801"/>
    </source>
</evidence>
<dbReference type="Pfam" id="PF00657">
    <property type="entry name" value="Lipase_GDSL"/>
    <property type="match status" value="1"/>
</dbReference>
<dbReference type="CDD" id="cd01846">
    <property type="entry name" value="fatty_acyltransferase_like"/>
    <property type="match status" value="1"/>
</dbReference>
<protein>
    <submittedName>
        <fullName evidence="3">Uncharacterized protein</fullName>
    </submittedName>
</protein>
<accession>A0A2T9YK80</accession>